<evidence type="ECO:0000256" key="1">
    <source>
        <dbReference type="ARBA" id="ARBA00004370"/>
    </source>
</evidence>
<sequence length="144" mass="14993">MTIHLALASALFGAMLFFAAVVAPCVFRFLEGETAGRFLRGFFPIYYIAGLAVAGLGVPVAIWEGGFVGAGILAAVASGFALSRFVLVGRINAARDAELAGGAEGSGGKAAAKRFKWLHRASVMINLAQMVLLLLLILRALAVI</sequence>
<feature type="transmembrane region" description="Helical" evidence="5">
    <location>
        <begin position="68"/>
        <end position="87"/>
    </location>
</feature>
<keyword evidence="2 5" id="KW-0812">Transmembrane</keyword>
<gene>
    <name evidence="7" type="ORF">KAJ83_06915</name>
</gene>
<protein>
    <submittedName>
        <fullName evidence="7">DUF4149 domain-containing protein</fullName>
    </submittedName>
</protein>
<evidence type="ECO:0000256" key="5">
    <source>
        <dbReference type="SAM" id="Phobius"/>
    </source>
</evidence>
<dbReference type="GO" id="GO:0016020">
    <property type="term" value="C:membrane"/>
    <property type="evidence" value="ECO:0007669"/>
    <property type="project" value="UniProtKB-SubCell"/>
</dbReference>
<comment type="caution">
    <text evidence="7">The sequence shown here is derived from an EMBL/GenBank/DDBJ whole genome shotgun (WGS) entry which is preliminary data.</text>
</comment>
<evidence type="ECO:0000259" key="6">
    <source>
        <dbReference type="Pfam" id="PF13664"/>
    </source>
</evidence>
<name>A0A8J7SHY4_9PROT</name>
<dbReference type="Pfam" id="PF13664">
    <property type="entry name" value="DUF4149"/>
    <property type="match status" value="1"/>
</dbReference>
<evidence type="ECO:0000313" key="8">
    <source>
        <dbReference type="Proteomes" id="UP000672602"/>
    </source>
</evidence>
<comment type="subcellular location">
    <subcellularLocation>
        <location evidence="1">Membrane</location>
    </subcellularLocation>
</comment>
<feature type="transmembrane region" description="Helical" evidence="5">
    <location>
        <begin position="123"/>
        <end position="142"/>
    </location>
</feature>
<evidence type="ECO:0000256" key="4">
    <source>
        <dbReference type="ARBA" id="ARBA00023136"/>
    </source>
</evidence>
<evidence type="ECO:0000256" key="2">
    <source>
        <dbReference type="ARBA" id="ARBA00022692"/>
    </source>
</evidence>
<feature type="transmembrane region" description="Helical" evidence="5">
    <location>
        <begin position="42"/>
        <end position="62"/>
    </location>
</feature>
<dbReference type="EMBL" id="JAGMWN010000003">
    <property type="protein sequence ID" value="MBP5856733.1"/>
    <property type="molecule type" value="Genomic_DNA"/>
</dbReference>
<evidence type="ECO:0000256" key="3">
    <source>
        <dbReference type="ARBA" id="ARBA00022989"/>
    </source>
</evidence>
<reference evidence="7" key="1">
    <citation type="submission" date="2021-04" db="EMBL/GenBank/DDBJ databases">
        <authorList>
            <person name="Zhang D.-C."/>
        </authorList>
    </citation>
    <scope>NUCLEOTIDE SEQUENCE</scope>
    <source>
        <strain evidence="7">CGMCC 1.15697</strain>
    </source>
</reference>
<feature type="transmembrane region" description="Helical" evidence="5">
    <location>
        <begin position="6"/>
        <end position="30"/>
    </location>
</feature>
<dbReference type="AlphaFoldDB" id="A0A8J7SHY4"/>
<dbReference type="RefSeq" id="WP_210681327.1">
    <property type="nucleotide sequence ID" value="NZ_JAGMWN010000003.1"/>
</dbReference>
<organism evidence="7 8">
    <name type="scientific">Marivibrio halodurans</name>
    <dbReference type="NCBI Taxonomy" id="2039722"/>
    <lineage>
        <taxon>Bacteria</taxon>
        <taxon>Pseudomonadati</taxon>
        <taxon>Pseudomonadota</taxon>
        <taxon>Alphaproteobacteria</taxon>
        <taxon>Rhodospirillales</taxon>
        <taxon>Rhodospirillaceae</taxon>
        <taxon>Marivibrio</taxon>
    </lineage>
</organism>
<proteinExistence type="predicted"/>
<keyword evidence="3 5" id="KW-1133">Transmembrane helix</keyword>
<evidence type="ECO:0000313" key="7">
    <source>
        <dbReference type="EMBL" id="MBP5856733.1"/>
    </source>
</evidence>
<keyword evidence="4 5" id="KW-0472">Membrane</keyword>
<dbReference type="InterPro" id="IPR025423">
    <property type="entry name" value="TMEM205-like"/>
</dbReference>
<feature type="domain" description="TMEM205-like" evidence="6">
    <location>
        <begin position="7"/>
        <end position="96"/>
    </location>
</feature>
<accession>A0A8J7SHY4</accession>
<keyword evidence="8" id="KW-1185">Reference proteome</keyword>
<dbReference type="Proteomes" id="UP000672602">
    <property type="component" value="Unassembled WGS sequence"/>
</dbReference>